<dbReference type="OrthoDB" id="9812409at2"/>
<sequence length="164" mass="16936">MTQTYFKAFGLGVVIGMRAMVGPALLSRRLAGTAPTKQPKTLLHSLTQPAVVTALEGVAAAEVVTDKFPGVPNRTIPFQFGGRMVSAAVCGAFLSQVEEGEIPLGAAAGAVGAIAGTLAFFRLRQWLTHSQGVADPVVALVEDALCIGGGWAIVNRVEPVAQPV</sequence>
<reference evidence="3" key="1">
    <citation type="submission" date="2017-09" db="EMBL/GenBank/DDBJ databases">
        <authorList>
            <person name="Varghese N."/>
            <person name="Submissions S."/>
        </authorList>
    </citation>
    <scope>NUCLEOTIDE SEQUENCE [LARGE SCALE GENOMIC DNA]</scope>
    <source>
        <strain evidence="3">DSM 29961</strain>
    </source>
</reference>
<dbReference type="InterPro" id="IPR025196">
    <property type="entry name" value="DUF4126"/>
</dbReference>
<evidence type="ECO:0000313" key="3">
    <source>
        <dbReference type="Proteomes" id="UP000219452"/>
    </source>
</evidence>
<organism evidence="2 3">
    <name type="scientific">Spirosoma fluviale</name>
    <dbReference type="NCBI Taxonomy" id="1597977"/>
    <lineage>
        <taxon>Bacteria</taxon>
        <taxon>Pseudomonadati</taxon>
        <taxon>Bacteroidota</taxon>
        <taxon>Cytophagia</taxon>
        <taxon>Cytophagales</taxon>
        <taxon>Cytophagaceae</taxon>
        <taxon>Spirosoma</taxon>
    </lineage>
</organism>
<gene>
    <name evidence="2" type="ORF">SAMN06269250_5486</name>
</gene>
<proteinExistence type="predicted"/>
<evidence type="ECO:0000259" key="1">
    <source>
        <dbReference type="Pfam" id="PF13548"/>
    </source>
</evidence>
<dbReference type="Proteomes" id="UP000219452">
    <property type="component" value="Unassembled WGS sequence"/>
</dbReference>
<dbReference type="EMBL" id="OCNH01000006">
    <property type="protein sequence ID" value="SOD96765.1"/>
    <property type="molecule type" value="Genomic_DNA"/>
</dbReference>
<accession>A0A286GMJ4</accession>
<dbReference type="RefSeq" id="WP_097130228.1">
    <property type="nucleotide sequence ID" value="NZ_OCNH01000006.1"/>
</dbReference>
<feature type="domain" description="DUF4126" evidence="1">
    <location>
        <begin position="8"/>
        <end position="154"/>
    </location>
</feature>
<keyword evidence="3" id="KW-1185">Reference proteome</keyword>
<evidence type="ECO:0000313" key="2">
    <source>
        <dbReference type="EMBL" id="SOD96765.1"/>
    </source>
</evidence>
<protein>
    <submittedName>
        <fullName evidence="2">Uncharacterized membrane protein</fullName>
    </submittedName>
</protein>
<dbReference type="AlphaFoldDB" id="A0A286GMJ4"/>
<name>A0A286GMJ4_9BACT</name>
<dbReference type="Pfam" id="PF13548">
    <property type="entry name" value="DUF4126"/>
    <property type="match status" value="1"/>
</dbReference>